<protein>
    <recommendedName>
        <fullName evidence="2">glutamine--fructose-6-phosphate transaminase (isomerizing)</fullName>
        <ecNumber evidence="2">2.6.1.16</ecNumber>
    </recommendedName>
</protein>
<feature type="domain" description="SIS" evidence="8">
    <location>
        <begin position="280"/>
        <end position="421"/>
    </location>
</feature>
<dbReference type="STRING" id="368408.Tpen_1094"/>
<keyword evidence="4" id="KW-0808">Transferase</keyword>
<organism evidence="9 10">
    <name type="scientific">Thermofilum pendens (strain DSM 2475 / Hrk 5)</name>
    <dbReference type="NCBI Taxonomy" id="368408"/>
    <lineage>
        <taxon>Archaea</taxon>
        <taxon>Thermoproteota</taxon>
        <taxon>Thermoprotei</taxon>
        <taxon>Thermofilales</taxon>
        <taxon>Thermofilaceae</taxon>
        <taxon>Thermofilum</taxon>
    </lineage>
</organism>
<feature type="domain" description="SIS" evidence="8">
    <location>
        <begin position="455"/>
        <end position="600"/>
    </location>
</feature>
<dbReference type="NCBIfam" id="TIGR01135">
    <property type="entry name" value="glmS"/>
    <property type="match status" value="1"/>
</dbReference>
<name>A1RZ63_THEPD</name>
<dbReference type="EnsemblBacteria" id="ABL78493">
    <property type="protein sequence ID" value="ABL78493"/>
    <property type="gene ID" value="Tpen_1094"/>
</dbReference>
<dbReference type="GeneID" id="4600961"/>
<dbReference type="Gene3D" id="3.40.50.10490">
    <property type="entry name" value="Glucose-6-phosphate isomerase like protein, domain 1"/>
    <property type="match status" value="2"/>
</dbReference>
<dbReference type="InterPro" id="IPR035490">
    <property type="entry name" value="GlmS/FrlB_SIS"/>
</dbReference>
<dbReference type="PANTHER" id="PTHR10937:SF0">
    <property type="entry name" value="GLUTAMINE--FRUCTOSE-6-PHOSPHATE TRANSAMINASE (ISOMERIZING)"/>
    <property type="match status" value="1"/>
</dbReference>
<dbReference type="SUPFAM" id="SSF53697">
    <property type="entry name" value="SIS domain"/>
    <property type="match status" value="1"/>
</dbReference>
<keyword evidence="10" id="KW-1185">Reference proteome</keyword>
<dbReference type="EC" id="2.6.1.16" evidence="2"/>
<evidence type="ECO:0000259" key="7">
    <source>
        <dbReference type="PROSITE" id="PS51278"/>
    </source>
</evidence>
<dbReference type="PANTHER" id="PTHR10937">
    <property type="entry name" value="GLUCOSAMINE--FRUCTOSE-6-PHOSPHATE AMINOTRANSFERASE, ISOMERIZING"/>
    <property type="match status" value="1"/>
</dbReference>
<dbReference type="GO" id="GO:0004360">
    <property type="term" value="F:glutamine-fructose-6-phosphate transaminase (isomerizing) activity"/>
    <property type="evidence" value="ECO:0007669"/>
    <property type="project" value="UniProtKB-EC"/>
</dbReference>
<sequence>MGGIFGAVSRSGGNVVPLVVTGLERLKYRGTDNSGIAVAREGRLEVYKDTGPIDVVARKLGLDKLQGSVALGHTRYATHGRPTAENAHPHVDCGRRLAVVGDGSISNYEELKDKVLLNGHRLTSRSDFEVVAHVLEEAFREGRAPEALPGVLSEKLQGFFAVAFLDASTGSIYAATTGPQLFLGASRELFLVSTSKYAMHGFAERYREVRRGEVVRVSSEGVEVYTGAGVGGLGELQPLHLDPSLVEKNGYKHHMLREIYEVPESLMRTLSSVQKKYLQLAARLVTGADNVYIIANGTSLHAGMVASYYFSELVGVNPVVVSAAEFPLYYLENIGPGSLVLAISQSGETGDVLSSLYEAKLRGATILGITNYVGSRLARLSNLYLPIAAGPELAVPATKTFTSTLLLLYLVALRASRQEGRIDEDTLNSKLAAVAEAARQLGEWLPKVDSEASKAANEVSECRGGYVVSRGLTYPLALEGALKLKEASYFHAEGVEAGEFKHGPFVLVEKGFGVVFVVPVEKVSAEATYPLVGMALEAGAKVVAVGFAGDQSLEALSEKGAAVVAAPPAERHLAPIVLAVPLQLLAYRLGERLSRPIDSPRYLTKAVTQ</sequence>
<evidence type="ECO:0000313" key="9">
    <source>
        <dbReference type="EMBL" id="ABL78493.1"/>
    </source>
</evidence>
<keyword evidence="6 9" id="KW-0315">Glutamine amidotransferase</keyword>
<evidence type="ECO:0000256" key="1">
    <source>
        <dbReference type="ARBA" id="ARBA00001031"/>
    </source>
</evidence>
<keyword evidence="5" id="KW-0677">Repeat</keyword>
<dbReference type="OrthoDB" id="372195at2157"/>
<dbReference type="CDD" id="cd05009">
    <property type="entry name" value="SIS_GlmS_GlmD_2"/>
    <property type="match status" value="1"/>
</dbReference>
<evidence type="ECO:0000256" key="4">
    <source>
        <dbReference type="ARBA" id="ARBA00022679"/>
    </source>
</evidence>
<dbReference type="Gene3D" id="3.60.20.10">
    <property type="entry name" value="Glutamine Phosphoribosylpyrophosphate, subunit 1, domain 1"/>
    <property type="match status" value="1"/>
</dbReference>
<dbReference type="GO" id="GO:0006047">
    <property type="term" value="P:UDP-N-acetylglucosamine metabolic process"/>
    <property type="evidence" value="ECO:0007669"/>
    <property type="project" value="TreeGrafter"/>
</dbReference>
<accession>A1RZ63</accession>
<evidence type="ECO:0000256" key="3">
    <source>
        <dbReference type="ARBA" id="ARBA00022576"/>
    </source>
</evidence>
<dbReference type="SUPFAM" id="SSF56235">
    <property type="entry name" value="N-terminal nucleophile aminohydrolases (Ntn hydrolases)"/>
    <property type="match status" value="1"/>
</dbReference>
<dbReference type="Pfam" id="PF13522">
    <property type="entry name" value="GATase_6"/>
    <property type="match status" value="1"/>
</dbReference>
<evidence type="ECO:0000256" key="5">
    <source>
        <dbReference type="ARBA" id="ARBA00022737"/>
    </source>
</evidence>
<dbReference type="InterPro" id="IPR029055">
    <property type="entry name" value="Ntn_hydrolases_N"/>
</dbReference>
<dbReference type="EMBL" id="CP000505">
    <property type="protein sequence ID" value="ABL78493.1"/>
    <property type="molecule type" value="Genomic_DNA"/>
</dbReference>
<gene>
    <name evidence="9" type="ordered locus">Tpen_1094</name>
</gene>
<dbReference type="PROSITE" id="PS51464">
    <property type="entry name" value="SIS"/>
    <property type="match status" value="2"/>
</dbReference>
<dbReference type="CDD" id="cd05008">
    <property type="entry name" value="SIS_GlmS_GlmD_1"/>
    <property type="match status" value="1"/>
</dbReference>
<dbReference type="eggNOG" id="arCOG00057">
    <property type="taxonomic scope" value="Archaea"/>
</dbReference>
<keyword evidence="3" id="KW-0032">Aminotransferase</keyword>
<evidence type="ECO:0000313" key="10">
    <source>
        <dbReference type="Proteomes" id="UP000000641"/>
    </source>
</evidence>
<dbReference type="GO" id="GO:0097367">
    <property type="term" value="F:carbohydrate derivative binding"/>
    <property type="evidence" value="ECO:0007669"/>
    <property type="project" value="InterPro"/>
</dbReference>
<dbReference type="InterPro" id="IPR046348">
    <property type="entry name" value="SIS_dom_sf"/>
</dbReference>
<reference evidence="10" key="1">
    <citation type="journal article" date="2008" name="J. Bacteriol.">
        <title>Genome sequence of Thermofilum pendens reveals an exceptional loss of biosynthetic pathways without genome reduction.</title>
        <authorList>
            <person name="Anderson I."/>
            <person name="Rodriguez J."/>
            <person name="Susanti D."/>
            <person name="Porat I."/>
            <person name="Reich C."/>
            <person name="Ulrich L.E."/>
            <person name="Elkins J.G."/>
            <person name="Mavromatis K."/>
            <person name="Lykidis A."/>
            <person name="Kim E."/>
            <person name="Thompson L.S."/>
            <person name="Nolan M."/>
            <person name="Land M."/>
            <person name="Copeland A."/>
            <person name="Lapidus A."/>
            <person name="Lucas S."/>
            <person name="Detter C."/>
            <person name="Zhulin I.B."/>
            <person name="Olsen G.J."/>
            <person name="Whitman W."/>
            <person name="Mukhopadhyay B."/>
            <person name="Bristow J."/>
            <person name="Kyrpides N."/>
        </authorList>
    </citation>
    <scope>NUCLEOTIDE SEQUENCE [LARGE SCALE GENOMIC DNA]</scope>
    <source>
        <strain evidence="10">DSM 2475 / Hrk 5</strain>
    </source>
</reference>
<proteinExistence type="predicted"/>
<dbReference type="GO" id="GO:0006487">
    <property type="term" value="P:protein N-linked glycosylation"/>
    <property type="evidence" value="ECO:0007669"/>
    <property type="project" value="TreeGrafter"/>
</dbReference>
<evidence type="ECO:0000256" key="6">
    <source>
        <dbReference type="ARBA" id="ARBA00022962"/>
    </source>
</evidence>
<dbReference type="InterPro" id="IPR001347">
    <property type="entry name" value="SIS_dom"/>
</dbReference>
<dbReference type="KEGG" id="tpe:Tpen_1094"/>
<dbReference type="Proteomes" id="UP000000641">
    <property type="component" value="Chromosome"/>
</dbReference>
<comment type="catalytic activity">
    <reaction evidence="1">
        <text>D-fructose 6-phosphate + L-glutamine = D-glucosamine 6-phosphate + L-glutamate</text>
        <dbReference type="Rhea" id="RHEA:13237"/>
        <dbReference type="ChEBI" id="CHEBI:29985"/>
        <dbReference type="ChEBI" id="CHEBI:58359"/>
        <dbReference type="ChEBI" id="CHEBI:58725"/>
        <dbReference type="ChEBI" id="CHEBI:61527"/>
        <dbReference type="EC" id="2.6.1.16"/>
    </reaction>
</comment>
<evidence type="ECO:0000256" key="2">
    <source>
        <dbReference type="ARBA" id="ARBA00012916"/>
    </source>
</evidence>
<dbReference type="Pfam" id="PF01380">
    <property type="entry name" value="SIS"/>
    <property type="match status" value="2"/>
</dbReference>
<dbReference type="InterPro" id="IPR017932">
    <property type="entry name" value="GATase_2_dom"/>
</dbReference>
<dbReference type="HOGENOM" id="CLU_012520_7_0_2"/>
<dbReference type="AlphaFoldDB" id="A1RZ63"/>
<dbReference type="RefSeq" id="WP_011752758.1">
    <property type="nucleotide sequence ID" value="NC_008698.1"/>
</dbReference>
<evidence type="ECO:0000259" key="8">
    <source>
        <dbReference type="PROSITE" id="PS51464"/>
    </source>
</evidence>
<dbReference type="InterPro" id="IPR005855">
    <property type="entry name" value="GFAT"/>
</dbReference>
<dbReference type="GO" id="GO:0006002">
    <property type="term" value="P:fructose 6-phosphate metabolic process"/>
    <property type="evidence" value="ECO:0007669"/>
    <property type="project" value="TreeGrafter"/>
</dbReference>
<dbReference type="InterPro" id="IPR035466">
    <property type="entry name" value="GlmS/AgaS_SIS"/>
</dbReference>
<dbReference type="PROSITE" id="PS51278">
    <property type="entry name" value="GATASE_TYPE_2"/>
    <property type="match status" value="1"/>
</dbReference>
<feature type="domain" description="Glutamine amidotransferase type-2" evidence="7">
    <location>
        <begin position="2"/>
        <end position="220"/>
    </location>
</feature>
<dbReference type="NCBIfam" id="NF001484">
    <property type="entry name" value="PRK00331.1"/>
    <property type="match status" value="1"/>
</dbReference>